<dbReference type="GO" id="GO:0016787">
    <property type="term" value="F:hydrolase activity"/>
    <property type="evidence" value="ECO:0007669"/>
    <property type="project" value="UniProtKB-KW"/>
</dbReference>
<sequence>MSPVIDKPLKVYTDASDYACGAVLCQDDDQGMEHPIAFESKKFSPAERNYPAQERELFAILHALRTWRCFLDGAKYVVYTDHLPLKYLRDQKTPTARLTRWTNELELYDPDIQYKPGKEQVVPDALSRIVQPSTPDEEKEKSIPEYLYALDLVPPVIHTTDWPLYYLYDRQVVPPVTLTKLDEDRDSFVVEAKDVFKMSGDNKLRFVPYVRRADLISRYHHMVGHASIKSMLHLLESRFWWPDLRKEVTEWLEQCQECQLAGRPERGVHKAPMHPLPIPEPFGRWHLDFIGQLPTTRQGNQWILMAVDYTTNWPIARAVPRATAGAIADFLYEEIVLRFGCPREIVSDRGATFMSQVLSRYVKRIKTAHRFTSAYHPRTNGKVERLNGTIKAMIIKYVRGKIHDWDQYVDAALWALRIRRHATTGYSPFYLVYGRDPVLPGDALRPYIVGDHDEDMIARRTAEELEALGQARGAAEFRMKSQADKDKERWDTITKQVSFNVGDLVLLRIEQKAGLEYNWEGPYRVLKKNADTDVYWLETLGGVVRNDWVHVDRLKKAKTVEELMESRPWFEVSSSRAQWPASALRDASIVDNQVSTHMDSEKAIVSNNNLVPQTTLAADQDDLSVTMEEDDAIPLAQDNQFVEEEHNKECLENSPTQDNFSSSDLEIPLVTLDDDYTLDPTILDDVPLEAAMDEEPTEVIVAKQQGQETLMDSDTSCDEEARGRALGKKGGIVGLAGPSENIQVPTVDDRGVPLVTAGSKRRKKRHNPYSVKLRH</sequence>
<evidence type="ECO:0000256" key="5">
    <source>
        <dbReference type="ARBA" id="ARBA00022801"/>
    </source>
</evidence>
<dbReference type="GO" id="GO:0015074">
    <property type="term" value="P:DNA integration"/>
    <property type="evidence" value="ECO:0007669"/>
    <property type="project" value="InterPro"/>
</dbReference>
<dbReference type="GO" id="GO:0003964">
    <property type="term" value="F:RNA-directed DNA polymerase activity"/>
    <property type="evidence" value="ECO:0007669"/>
    <property type="project" value="UniProtKB-KW"/>
</dbReference>
<dbReference type="Pfam" id="PF17917">
    <property type="entry name" value="RT_RNaseH"/>
    <property type="match status" value="1"/>
</dbReference>
<dbReference type="GO" id="GO:0004519">
    <property type="term" value="F:endonuclease activity"/>
    <property type="evidence" value="ECO:0007669"/>
    <property type="project" value="UniProtKB-KW"/>
</dbReference>
<accession>A0A168P2U8</accession>
<proteinExistence type="predicted"/>
<feature type="domain" description="Integrase catalytic" evidence="8">
    <location>
        <begin position="277"/>
        <end position="436"/>
    </location>
</feature>
<dbReference type="Proteomes" id="UP000078561">
    <property type="component" value="Unassembled WGS sequence"/>
</dbReference>
<evidence type="ECO:0000256" key="2">
    <source>
        <dbReference type="ARBA" id="ARBA00022695"/>
    </source>
</evidence>
<dbReference type="FunFam" id="3.30.420.10:FF:000032">
    <property type="entry name" value="Retrovirus-related Pol polyprotein from transposon 297-like Protein"/>
    <property type="match status" value="1"/>
</dbReference>
<keyword evidence="1" id="KW-0808">Transferase</keyword>
<dbReference type="AlphaFoldDB" id="A0A168P2U8"/>
<dbReference type="Pfam" id="PF00665">
    <property type="entry name" value="rve"/>
    <property type="match status" value="1"/>
</dbReference>
<dbReference type="Gene3D" id="2.30.30.850">
    <property type="match status" value="1"/>
</dbReference>
<dbReference type="OMA" id="WEWITID"/>
<dbReference type="STRING" id="4829.A0A168P2U8"/>
<dbReference type="GO" id="GO:0005634">
    <property type="term" value="C:nucleus"/>
    <property type="evidence" value="ECO:0007669"/>
    <property type="project" value="UniProtKB-ARBA"/>
</dbReference>
<keyword evidence="6" id="KW-0695">RNA-directed DNA polymerase</keyword>
<dbReference type="FunFam" id="3.10.20.370:FF:000001">
    <property type="entry name" value="Retrovirus-related Pol polyprotein from transposon 17.6-like protein"/>
    <property type="match status" value="1"/>
</dbReference>
<dbReference type="PANTHER" id="PTHR37984">
    <property type="entry name" value="PROTEIN CBG26694"/>
    <property type="match status" value="1"/>
</dbReference>
<dbReference type="InterPro" id="IPR041588">
    <property type="entry name" value="Integrase_H2C2"/>
</dbReference>
<dbReference type="Pfam" id="PF17921">
    <property type="entry name" value="Integrase_H2C2"/>
    <property type="match status" value="1"/>
</dbReference>
<dbReference type="Gene3D" id="3.10.20.370">
    <property type="match status" value="1"/>
</dbReference>
<dbReference type="InterPro" id="IPR050951">
    <property type="entry name" value="Retrovirus_Pol_polyprotein"/>
</dbReference>
<gene>
    <name evidence="9" type="primary">ABSGL_07411.1 scaffold 8789</name>
</gene>
<dbReference type="InParanoid" id="A0A168P2U8"/>
<organism evidence="9">
    <name type="scientific">Absidia glauca</name>
    <name type="common">Pin mould</name>
    <dbReference type="NCBI Taxonomy" id="4829"/>
    <lineage>
        <taxon>Eukaryota</taxon>
        <taxon>Fungi</taxon>
        <taxon>Fungi incertae sedis</taxon>
        <taxon>Mucoromycota</taxon>
        <taxon>Mucoromycotina</taxon>
        <taxon>Mucoromycetes</taxon>
        <taxon>Mucorales</taxon>
        <taxon>Cunninghamellaceae</taxon>
        <taxon>Absidia</taxon>
    </lineage>
</organism>
<name>A0A168P2U8_ABSGL</name>
<dbReference type="OrthoDB" id="412584at2759"/>
<keyword evidence="10" id="KW-1185">Reference proteome</keyword>
<keyword evidence="2" id="KW-0548">Nucleotidyltransferase</keyword>
<dbReference type="InterPro" id="IPR001584">
    <property type="entry name" value="Integrase_cat-core"/>
</dbReference>
<dbReference type="SUPFAM" id="SSF56672">
    <property type="entry name" value="DNA/RNA polymerases"/>
    <property type="match status" value="1"/>
</dbReference>
<dbReference type="SUPFAM" id="SSF53098">
    <property type="entry name" value="Ribonuclease H-like"/>
    <property type="match status" value="1"/>
</dbReference>
<dbReference type="InterPro" id="IPR043502">
    <property type="entry name" value="DNA/RNA_pol_sf"/>
</dbReference>
<reference evidence="9" key="1">
    <citation type="submission" date="2016-04" db="EMBL/GenBank/DDBJ databases">
        <authorList>
            <person name="Evans L.H."/>
            <person name="Alamgir A."/>
            <person name="Owens N."/>
            <person name="Weber N.D."/>
            <person name="Virtaneva K."/>
            <person name="Barbian K."/>
            <person name="Babar A."/>
            <person name="Rosenke K."/>
        </authorList>
    </citation>
    <scope>NUCLEOTIDE SEQUENCE [LARGE SCALE GENOMIC DNA]</scope>
    <source>
        <strain evidence="9">CBS 101.48</strain>
    </source>
</reference>
<evidence type="ECO:0000256" key="4">
    <source>
        <dbReference type="ARBA" id="ARBA00022759"/>
    </source>
</evidence>
<keyword evidence="4" id="KW-0255">Endonuclease</keyword>
<evidence type="ECO:0000256" key="7">
    <source>
        <dbReference type="SAM" id="MobiDB-lite"/>
    </source>
</evidence>
<dbReference type="Gene3D" id="3.30.420.10">
    <property type="entry name" value="Ribonuclease H-like superfamily/Ribonuclease H"/>
    <property type="match status" value="1"/>
</dbReference>
<evidence type="ECO:0000256" key="3">
    <source>
        <dbReference type="ARBA" id="ARBA00022722"/>
    </source>
</evidence>
<dbReference type="EMBL" id="LT553539">
    <property type="protein sequence ID" value="SAM01668.1"/>
    <property type="molecule type" value="Genomic_DNA"/>
</dbReference>
<dbReference type="InterPro" id="IPR041373">
    <property type="entry name" value="RT_RNaseH"/>
</dbReference>
<keyword evidence="5" id="KW-0378">Hydrolase</keyword>
<dbReference type="GO" id="GO:0003676">
    <property type="term" value="F:nucleic acid binding"/>
    <property type="evidence" value="ECO:0007669"/>
    <property type="project" value="InterPro"/>
</dbReference>
<feature type="compositionally biased region" description="Basic residues" evidence="7">
    <location>
        <begin position="759"/>
        <end position="775"/>
    </location>
</feature>
<feature type="region of interest" description="Disordered" evidence="7">
    <location>
        <begin position="756"/>
        <end position="775"/>
    </location>
</feature>
<dbReference type="InterPro" id="IPR036397">
    <property type="entry name" value="RNaseH_sf"/>
</dbReference>
<dbReference type="InterPro" id="IPR012337">
    <property type="entry name" value="RNaseH-like_sf"/>
</dbReference>
<evidence type="ECO:0000256" key="1">
    <source>
        <dbReference type="ARBA" id="ARBA00022679"/>
    </source>
</evidence>
<evidence type="ECO:0000313" key="10">
    <source>
        <dbReference type="Proteomes" id="UP000078561"/>
    </source>
</evidence>
<evidence type="ECO:0000256" key="6">
    <source>
        <dbReference type="ARBA" id="ARBA00022918"/>
    </source>
</evidence>
<protein>
    <recommendedName>
        <fullName evidence="8">Integrase catalytic domain-containing protein</fullName>
    </recommendedName>
</protein>
<evidence type="ECO:0000313" key="9">
    <source>
        <dbReference type="EMBL" id="SAM01668.1"/>
    </source>
</evidence>
<dbReference type="CDD" id="cd09274">
    <property type="entry name" value="RNase_HI_RT_Ty3"/>
    <property type="match status" value="1"/>
</dbReference>
<evidence type="ECO:0000259" key="8">
    <source>
        <dbReference type="PROSITE" id="PS50994"/>
    </source>
</evidence>
<dbReference type="PROSITE" id="PS50994">
    <property type="entry name" value="INTEGRASE"/>
    <property type="match status" value="1"/>
</dbReference>
<keyword evidence="3" id="KW-0540">Nuclease</keyword>
<dbReference type="Gene3D" id="1.10.340.70">
    <property type="match status" value="1"/>
</dbReference>
<dbReference type="PANTHER" id="PTHR37984:SF5">
    <property type="entry name" value="PROTEIN NYNRIN-LIKE"/>
    <property type="match status" value="1"/>
</dbReference>